<proteinExistence type="predicted"/>
<dbReference type="EMBL" id="QKYT01000166">
    <property type="protein sequence ID" value="RIA90931.1"/>
    <property type="molecule type" value="Genomic_DNA"/>
</dbReference>
<keyword evidence="2" id="KW-1185">Reference proteome</keyword>
<evidence type="ECO:0000313" key="1">
    <source>
        <dbReference type="EMBL" id="RIA90931.1"/>
    </source>
</evidence>
<dbReference type="STRING" id="658196.A0A397T753"/>
<reference evidence="1 2" key="1">
    <citation type="submission" date="2018-06" db="EMBL/GenBank/DDBJ databases">
        <title>Comparative genomics reveals the genomic features of Rhizophagus irregularis, R. cerebriforme, R. diaphanum and Gigaspora rosea, and their symbiotic lifestyle signature.</title>
        <authorList>
            <person name="Morin E."/>
            <person name="San Clemente H."/>
            <person name="Chen E.C.H."/>
            <person name="De La Providencia I."/>
            <person name="Hainaut M."/>
            <person name="Kuo A."/>
            <person name="Kohler A."/>
            <person name="Murat C."/>
            <person name="Tang N."/>
            <person name="Roy S."/>
            <person name="Loubradou J."/>
            <person name="Henrissat B."/>
            <person name="Grigoriev I.V."/>
            <person name="Corradi N."/>
            <person name="Roux C."/>
            <person name="Martin F.M."/>
        </authorList>
    </citation>
    <scope>NUCLEOTIDE SEQUENCE [LARGE SCALE GENOMIC DNA]</scope>
    <source>
        <strain evidence="1 2">DAOM 227022</strain>
    </source>
</reference>
<protein>
    <submittedName>
        <fullName evidence="1">Uncharacterized protein</fullName>
    </submittedName>
</protein>
<name>A0A397T753_9GLOM</name>
<dbReference type="AlphaFoldDB" id="A0A397T753"/>
<accession>A0A397T753</accession>
<dbReference type="Proteomes" id="UP000265703">
    <property type="component" value="Unassembled WGS sequence"/>
</dbReference>
<evidence type="ECO:0000313" key="2">
    <source>
        <dbReference type="Proteomes" id="UP000265703"/>
    </source>
</evidence>
<comment type="caution">
    <text evidence="1">The sequence shown here is derived from an EMBL/GenBank/DDBJ whole genome shotgun (WGS) entry which is preliminary data.</text>
</comment>
<sequence length="106" mass="12070">MSNSNPYTNYRHIQGSFGYSQNINAFALYTGTVGAILSNDERNSWYHPSLLNASKWLCKNNRLLQFYEHYFNRWTPTGPPLIIPTATLVESDENSSNHTTIKNTGP</sequence>
<organism evidence="1 2">
    <name type="scientific">Glomus cerebriforme</name>
    <dbReference type="NCBI Taxonomy" id="658196"/>
    <lineage>
        <taxon>Eukaryota</taxon>
        <taxon>Fungi</taxon>
        <taxon>Fungi incertae sedis</taxon>
        <taxon>Mucoromycota</taxon>
        <taxon>Glomeromycotina</taxon>
        <taxon>Glomeromycetes</taxon>
        <taxon>Glomerales</taxon>
        <taxon>Glomeraceae</taxon>
        <taxon>Glomus</taxon>
    </lineage>
</organism>
<gene>
    <name evidence="1" type="ORF">C1645_822680</name>
</gene>
<dbReference type="OrthoDB" id="2440770at2759"/>